<dbReference type="Proteomes" id="UP001429984">
    <property type="component" value="Unassembled WGS sequence"/>
</dbReference>
<evidence type="ECO:0000313" key="3">
    <source>
        <dbReference type="Proteomes" id="UP001429984"/>
    </source>
</evidence>
<comment type="caution">
    <text evidence="2">The sequence shown here is derived from an EMBL/GenBank/DDBJ whole genome shotgun (WGS) entry which is preliminary data.</text>
</comment>
<sequence>MKLPLWEQIERRLHLHAPPAPEPSDEAPQEQAQGSRFRAWMTELSEDLVNIDHSTKEPPPGSH</sequence>
<name>A0ABS0BAS7_9GAMM</name>
<organism evidence="2 3">
    <name type="scientific">Lysobacter niastensis</name>
    <dbReference type="NCBI Taxonomy" id="380629"/>
    <lineage>
        <taxon>Bacteria</taxon>
        <taxon>Pseudomonadati</taxon>
        <taxon>Pseudomonadota</taxon>
        <taxon>Gammaproteobacteria</taxon>
        <taxon>Lysobacterales</taxon>
        <taxon>Lysobacteraceae</taxon>
        <taxon>Lysobacter</taxon>
    </lineage>
</organism>
<proteinExistence type="predicted"/>
<protein>
    <submittedName>
        <fullName evidence="2">Uncharacterized protein</fullName>
    </submittedName>
</protein>
<reference evidence="2 3" key="1">
    <citation type="submission" date="2020-11" db="EMBL/GenBank/DDBJ databases">
        <title>Draft Genome Sequence and Secondary Metabolite Biosynthetic Potential of the Lysobacter niastensis Type strain DSM 18481.</title>
        <authorList>
            <person name="Turrini P."/>
            <person name="Artuso I."/>
            <person name="Tescari M."/>
            <person name="Lugli G.A."/>
            <person name="Frangipani E."/>
            <person name="Ventura M."/>
            <person name="Visca P."/>
        </authorList>
    </citation>
    <scope>NUCLEOTIDE SEQUENCE [LARGE SCALE GENOMIC DNA]</scope>
    <source>
        <strain evidence="2 3">DSM 18481</strain>
    </source>
</reference>
<gene>
    <name evidence="2" type="ORF">IU514_09445</name>
</gene>
<evidence type="ECO:0000256" key="1">
    <source>
        <dbReference type="SAM" id="MobiDB-lite"/>
    </source>
</evidence>
<feature type="region of interest" description="Disordered" evidence="1">
    <location>
        <begin position="15"/>
        <end position="34"/>
    </location>
</feature>
<dbReference type="RefSeq" id="WP_194930870.1">
    <property type="nucleotide sequence ID" value="NZ_JADLZT010000005.1"/>
</dbReference>
<accession>A0ABS0BAS7</accession>
<dbReference type="EMBL" id="JADLZT010000005">
    <property type="protein sequence ID" value="MBF6024255.1"/>
    <property type="molecule type" value="Genomic_DNA"/>
</dbReference>
<keyword evidence="3" id="KW-1185">Reference proteome</keyword>
<evidence type="ECO:0000313" key="2">
    <source>
        <dbReference type="EMBL" id="MBF6024255.1"/>
    </source>
</evidence>